<feature type="domain" description="Trypanosome variant surface glycoprotein C-terminal" evidence="10">
    <location>
        <begin position="412"/>
        <end position="513"/>
    </location>
</feature>
<evidence type="ECO:0000313" key="11">
    <source>
        <dbReference type="EMBL" id="APD73044.1"/>
    </source>
</evidence>
<evidence type="ECO:0000256" key="1">
    <source>
        <dbReference type="ARBA" id="ARBA00002523"/>
    </source>
</evidence>
<feature type="domain" description="Trypanosome variant surface glycoprotein A-type N-terminal" evidence="9">
    <location>
        <begin position="15"/>
        <end position="378"/>
    </location>
</feature>
<keyword evidence="6" id="KW-0325">Glycoprotein</keyword>
<keyword evidence="4" id="KW-0336">GPI-anchor</keyword>
<keyword evidence="5" id="KW-0472">Membrane</keyword>
<evidence type="ECO:0000256" key="8">
    <source>
        <dbReference type="SAM" id="Coils"/>
    </source>
</evidence>
<dbReference type="Gene3D" id="1.10.470.10">
    <property type="entry name" value="Variant Surface Glycoprotein, subunit A, domain 2"/>
    <property type="match status" value="1"/>
</dbReference>
<organism evidence="11">
    <name type="scientific">Trypanosoma brucei</name>
    <dbReference type="NCBI Taxonomy" id="5691"/>
    <lineage>
        <taxon>Eukaryota</taxon>
        <taxon>Discoba</taxon>
        <taxon>Euglenozoa</taxon>
        <taxon>Kinetoplastea</taxon>
        <taxon>Metakinetoplastina</taxon>
        <taxon>Trypanosomatida</taxon>
        <taxon>Trypanosomatidae</taxon>
        <taxon>Trypanosoma</taxon>
    </lineage>
</organism>
<dbReference type="Pfam" id="PF00913">
    <property type="entry name" value="Trypan_glycop"/>
    <property type="match status" value="1"/>
</dbReference>
<evidence type="ECO:0000259" key="9">
    <source>
        <dbReference type="Pfam" id="PF00913"/>
    </source>
</evidence>
<dbReference type="GO" id="GO:0098552">
    <property type="term" value="C:side of membrane"/>
    <property type="evidence" value="ECO:0007669"/>
    <property type="project" value="UniProtKB-KW"/>
</dbReference>
<keyword evidence="3" id="KW-1003">Cell membrane</keyword>
<evidence type="ECO:0000256" key="5">
    <source>
        <dbReference type="ARBA" id="ARBA00023136"/>
    </source>
</evidence>
<dbReference type="VEuPathDB" id="TriTrypDB:Tb1125.3.180"/>
<dbReference type="GO" id="GO:0042783">
    <property type="term" value="P:symbiont-mediated evasion of host immune response"/>
    <property type="evidence" value="ECO:0007669"/>
    <property type="project" value="InterPro"/>
</dbReference>
<dbReference type="InterPro" id="IPR001812">
    <property type="entry name" value="Trypano_VSG_A_N_dom"/>
</dbReference>
<dbReference type="EMBL" id="KX699088">
    <property type="protein sequence ID" value="APD73044.1"/>
    <property type="molecule type" value="Genomic_DNA"/>
</dbReference>
<dbReference type="AlphaFoldDB" id="A0A1J0R5D6"/>
<evidence type="ECO:0000256" key="6">
    <source>
        <dbReference type="ARBA" id="ARBA00023180"/>
    </source>
</evidence>
<keyword evidence="8" id="KW-0175">Coiled coil</keyword>
<dbReference type="VEuPathDB" id="TriTrypDB:Tb927.3.180"/>
<evidence type="ECO:0000259" key="10">
    <source>
        <dbReference type="Pfam" id="PF10659"/>
    </source>
</evidence>
<protein>
    <submittedName>
        <fullName evidence="11">Variant surface glycoprotein 1125.199</fullName>
    </submittedName>
</protein>
<comment type="subcellular location">
    <subcellularLocation>
        <location evidence="2">Cell membrane</location>
        <topology evidence="2">Lipid-anchor</topology>
        <topology evidence="2">GPI-anchor</topology>
    </subcellularLocation>
</comment>
<dbReference type="SUPFAM" id="SSF58087">
    <property type="entry name" value="Variant surface glycoprotein (N-terminal domain)"/>
    <property type="match status" value="1"/>
</dbReference>
<reference evidence="11" key="1">
    <citation type="submission" date="2016-08" db="EMBL/GenBank/DDBJ databases">
        <title>VSG repertoire of Trypanosoma brucei EATRO 1125.</title>
        <authorList>
            <person name="Cross G.A."/>
        </authorList>
    </citation>
    <scope>NUCLEOTIDE SEQUENCE</scope>
    <source>
        <strain evidence="11">EATRO 1125</strain>
    </source>
</reference>
<dbReference type="Gene3D" id="3.90.150.10">
    <property type="entry name" value="Variant Surface Glycoprotein, subunit A domain 1"/>
    <property type="match status" value="1"/>
</dbReference>
<evidence type="ECO:0000256" key="3">
    <source>
        <dbReference type="ARBA" id="ARBA00022475"/>
    </source>
</evidence>
<dbReference type="GO" id="GO:0005886">
    <property type="term" value="C:plasma membrane"/>
    <property type="evidence" value="ECO:0007669"/>
    <property type="project" value="UniProtKB-SubCell"/>
</dbReference>
<accession>A0A1J0R5D6</accession>
<proteinExistence type="predicted"/>
<dbReference type="Gene3D" id="3.30.1680.40">
    <property type="match status" value="1"/>
</dbReference>
<evidence type="ECO:0000256" key="7">
    <source>
        <dbReference type="ARBA" id="ARBA00023288"/>
    </source>
</evidence>
<evidence type="ECO:0000256" key="4">
    <source>
        <dbReference type="ARBA" id="ARBA00022622"/>
    </source>
</evidence>
<comment type="function">
    <text evidence="1">VSG forms a coat on the surface of the parasite. The trypanosome evades the immune response of the host by expressing a series of antigenically distinct VSGs from an estimated 1000 VSG genes.</text>
</comment>
<name>A0A1J0R5D6_9TRYP</name>
<feature type="coiled-coil region" evidence="8">
    <location>
        <begin position="386"/>
        <end position="413"/>
    </location>
</feature>
<dbReference type="InterPro" id="IPR019609">
    <property type="entry name" value="Variant_surf_glycoprt_trypan_C"/>
</dbReference>
<evidence type="ECO:0000256" key="2">
    <source>
        <dbReference type="ARBA" id="ARBA00004609"/>
    </source>
</evidence>
<dbReference type="VEuPathDB" id="TriTrypDB:Tb427_000604700"/>
<dbReference type="Gene3D" id="3.30.1680.30">
    <property type="match status" value="1"/>
</dbReference>
<keyword evidence="7" id="KW-0449">Lipoprotein</keyword>
<sequence length="514" mass="54977">MANWAAATATTIAVLYVTKQADATYEALEFQTWNTHCSLAASLRKVPAGILANLESQVSYRSKLQEMETKLRIYALITKETQEQTETALLADTAAAMRLTKRQSHAGDIRTAIKAVGFAAEGAGAVTSYLMTIGSLTHNTQTYCLSNERGNANGKESLAAAGCRHATAADFDAGPGPDDAQINAEGFAQVPGKTANANSGQTSKCGFFTHTANPEAAAGIFITSASSKPSFGYGLLKVTDTDTTEGLRLTDIKGKNSDEDQKFWSSCHAAVQAGAKIKGEPPQAVGAQLLAELVASDEMQTVLKVTAAASQQKPPDQVTVSIASAKAAYFGSDNKKLEALWTKIKGENVVDLNKTGGSTKELGAVTDPTELQKLLSYYYTIRKEEQQKTATRLEKLETELADQKSKSPEAECNKIFEEPKCSAEKICSWSTEVKAGEKNCQFNSTKAKEKGVSVTQTQTGGEPETITQKCKGKPEKDCKDGCKWENNACKDSSILTNKHIALSVLSAAFTALLF</sequence>
<dbReference type="Pfam" id="PF10659">
    <property type="entry name" value="Trypan_glycop_C"/>
    <property type="match status" value="1"/>
</dbReference>